<evidence type="ECO:0000256" key="3">
    <source>
        <dbReference type="PROSITE-ProRule" id="PRU00076"/>
    </source>
</evidence>
<dbReference type="PANTHER" id="PTHR14949:SF55">
    <property type="entry name" value="WNT INHIBITORY FACTOR 1"/>
    <property type="match status" value="1"/>
</dbReference>
<dbReference type="GO" id="GO:0005576">
    <property type="term" value="C:extracellular region"/>
    <property type="evidence" value="ECO:0007669"/>
    <property type="project" value="TreeGrafter"/>
</dbReference>
<proteinExistence type="predicted"/>
<evidence type="ECO:0000313" key="5">
    <source>
        <dbReference type="EMBL" id="PIK38299.1"/>
    </source>
</evidence>
<comment type="caution">
    <text evidence="5">The sequence shown here is derived from an EMBL/GenBank/DDBJ whole genome shotgun (WGS) entry which is preliminary data.</text>
</comment>
<dbReference type="InterPro" id="IPR000742">
    <property type="entry name" value="EGF"/>
</dbReference>
<dbReference type="InterPro" id="IPR038081">
    <property type="entry name" value="CalX-like_sf"/>
</dbReference>
<keyword evidence="6" id="KW-1185">Reference proteome</keyword>
<dbReference type="GO" id="GO:0005102">
    <property type="term" value="F:signaling receptor binding"/>
    <property type="evidence" value="ECO:0007669"/>
    <property type="project" value="TreeGrafter"/>
</dbReference>
<dbReference type="SMART" id="SM00181">
    <property type="entry name" value="EGF"/>
    <property type="match status" value="2"/>
</dbReference>
<dbReference type="PANTHER" id="PTHR14949">
    <property type="entry name" value="EGF-LIKE-DOMAIN, MULTIPLE 7, 8"/>
    <property type="match status" value="1"/>
</dbReference>
<dbReference type="STRING" id="307972.A0A2G8JRE8"/>
<name>A0A2G8JRE8_STIJA</name>
<keyword evidence="1" id="KW-0732">Signal</keyword>
<evidence type="ECO:0000256" key="1">
    <source>
        <dbReference type="ARBA" id="ARBA00022729"/>
    </source>
</evidence>
<dbReference type="PROSITE" id="PS00022">
    <property type="entry name" value="EGF_1"/>
    <property type="match status" value="1"/>
</dbReference>
<dbReference type="EMBL" id="MRZV01001376">
    <property type="protein sequence ID" value="PIK38299.1"/>
    <property type="molecule type" value="Genomic_DNA"/>
</dbReference>
<protein>
    <submittedName>
        <fullName evidence="5">Putative von Willebrand factor D and EGF domain-containing protein</fullName>
    </submittedName>
</protein>
<organism evidence="5 6">
    <name type="scientific">Stichopus japonicus</name>
    <name type="common">Sea cucumber</name>
    <dbReference type="NCBI Taxonomy" id="307972"/>
    <lineage>
        <taxon>Eukaryota</taxon>
        <taxon>Metazoa</taxon>
        <taxon>Echinodermata</taxon>
        <taxon>Eleutherozoa</taxon>
        <taxon>Echinozoa</taxon>
        <taxon>Holothuroidea</taxon>
        <taxon>Aspidochirotacea</taxon>
        <taxon>Aspidochirotida</taxon>
        <taxon>Stichopodidae</taxon>
        <taxon>Apostichopus</taxon>
    </lineage>
</organism>
<gene>
    <name evidence="5" type="ORF">BSL78_24864</name>
</gene>
<evidence type="ECO:0000313" key="6">
    <source>
        <dbReference type="Proteomes" id="UP000230750"/>
    </source>
</evidence>
<reference evidence="5 6" key="1">
    <citation type="journal article" date="2017" name="PLoS Biol.">
        <title>The sea cucumber genome provides insights into morphological evolution and visceral regeneration.</title>
        <authorList>
            <person name="Zhang X."/>
            <person name="Sun L."/>
            <person name="Yuan J."/>
            <person name="Sun Y."/>
            <person name="Gao Y."/>
            <person name="Zhang L."/>
            <person name="Li S."/>
            <person name="Dai H."/>
            <person name="Hamel J.F."/>
            <person name="Liu C."/>
            <person name="Yu Y."/>
            <person name="Liu S."/>
            <person name="Lin W."/>
            <person name="Guo K."/>
            <person name="Jin S."/>
            <person name="Xu P."/>
            <person name="Storey K.B."/>
            <person name="Huan P."/>
            <person name="Zhang T."/>
            <person name="Zhou Y."/>
            <person name="Zhang J."/>
            <person name="Lin C."/>
            <person name="Li X."/>
            <person name="Xing L."/>
            <person name="Huo D."/>
            <person name="Sun M."/>
            <person name="Wang L."/>
            <person name="Mercier A."/>
            <person name="Li F."/>
            <person name="Yang H."/>
            <person name="Xiang J."/>
        </authorList>
    </citation>
    <scope>NUCLEOTIDE SEQUENCE [LARGE SCALE GENOMIC DNA]</scope>
    <source>
        <strain evidence="5">Shaxun</strain>
        <tissue evidence="5">Muscle</tissue>
    </source>
</reference>
<sequence>MGQVCTTETVTIIGDQLFARTEEIHLFLVIPEMLQQIVYTLPGNTRTTITIMNDDPVNCDLDRLCFNGGTCRPSVLQNPCTCPAGFVEPFCTTSCLIVPCQNGGTCSDDVCSCRSGFIGPTCQSVSRYIIADNQPTGHGLLQVKGHWRPPEDKV</sequence>
<dbReference type="SUPFAM" id="SSF57196">
    <property type="entry name" value="EGF/Laminin"/>
    <property type="match status" value="1"/>
</dbReference>
<evidence type="ECO:0000256" key="2">
    <source>
        <dbReference type="ARBA" id="ARBA00023157"/>
    </source>
</evidence>
<feature type="disulfide bond" evidence="3">
    <location>
        <begin position="82"/>
        <end position="91"/>
    </location>
</feature>
<dbReference type="CDD" id="cd00054">
    <property type="entry name" value="EGF_CA"/>
    <property type="match status" value="1"/>
</dbReference>
<comment type="caution">
    <text evidence="3">Lacks conserved residue(s) required for the propagation of feature annotation.</text>
</comment>
<feature type="domain" description="EGF-like" evidence="4">
    <location>
        <begin position="55"/>
        <end position="92"/>
    </location>
</feature>
<dbReference type="Gene3D" id="2.10.25.10">
    <property type="entry name" value="Laminin"/>
    <property type="match status" value="1"/>
</dbReference>
<dbReference type="OrthoDB" id="430340at2759"/>
<accession>A0A2G8JRE8</accession>
<keyword evidence="2 3" id="KW-1015">Disulfide bond</keyword>
<dbReference type="GO" id="GO:0009986">
    <property type="term" value="C:cell surface"/>
    <property type="evidence" value="ECO:0007669"/>
    <property type="project" value="TreeGrafter"/>
</dbReference>
<dbReference type="InterPro" id="IPR050969">
    <property type="entry name" value="Dev_Signal_Modulators"/>
</dbReference>
<keyword evidence="3" id="KW-0245">EGF-like domain</keyword>
<dbReference type="PROSITE" id="PS01186">
    <property type="entry name" value="EGF_2"/>
    <property type="match status" value="1"/>
</dbReference>
<dbReference type="AlphaFoldDB" id="A0A2G8JRE8"/>
<dbReference type="PROSITE" id="PS50026">
    <property type="entry name" value="EGF_3"/>
    <property type="match status" value="1"/>
</dbReference>
<evidence type="ECO:0000259" key="4">
    <source>
        <dbReference type="PROSITE" id="PS50026"/>
    </source>
</evidence>
<dbReference type="SUPFAM" id="SSF141072">
    <property type="entry name" value="CalX-like"/>
    <property type="match status" value="1"/>
</dbReference>
<dbReference type="Proteomes" id="UP000230750">
    <property type="component" value="Unassembled WGS sequence"/>
</dbReference>